<evidence type="ECO:0000256" key="1">
    <source>
        <dbReference type="SAM" id="MobiDB-lite"/>
    </source>
</evidence>
<feature type="compositionally biased region" description="Polar residues" evidence="1">
    <location>
        <begin position="93"/>
        <end position="102"/>
    </location>
</feature>
<evidence type="ECO:0000313" key="2">
    <source>
        <dbReference type="EMBL" id="KGL92731.1"/>
    </source>
</evidence>
<dbReference type="AlphaFoldDB" id="A0A0A0AEY3"/>
<dbReference type="PANTHER" id="PTHR30383">
    <property type="entry name" value="THIOESTERASE 1/PROTEASE 1/LYSOPHOSPHOLIPASE L1"/>
    <property type="match status" value="1"/>
</dbReference>
<dbReference type="EMBL" id="KL871658">
    <property type="protein sequence ID" value="KGL92731.1"/>
    <property type="molecule type" value="Genomic_DNA"/>
</dbReference>
<dbReference type="Proteomes" id="UP000053858">
    <property type="component" value="Unassembled WGS sequence"/>
</dbReference>
<accession>A0A0A0AEY3</accession>
<feature type="non-terminal residue" evidence="2">
    <location>
        <position position="1"/>
    </location>
</feature>
<organism evidence="2 3">
    <name type="scientific">Charadrius vociferus</name>
    <name type="common">Killdeer</name>
    <name type="synonym">Aegialitis vocifera</name>
    <dbReference type="NCBI Taxonomy" id="50402"/>
    <lineage>
        <taxon>Eukaryota</taxon>
        <taxon>Metazoa</taxon>
        <taxon>Chordata</taxon>
        <taxon>Craniata</taxon>
        <taxon>Vertebrata</taxon>
        <taxon>Euteleostomi</taxon>
        <taxon>Archelosauria</taxon>
        <taxon>Archosauria</taxon>
        <taxon>Dinosauria</taxon>
        <taxon>Saurischia</taxon>
        <taxon>Theropoda</taxon>
        <taxon>Coelurosauria</taxon>
        <taxon>Aves</taxon>
        <taxon>Neognathae</taxon>
        <taxon>Neoaves</taxon>
        <taxon>Charadriiformes</taxon>
        <taxon>Charadriidae</taxon>
        <taxon>Charadrius</taxon>
    </lineage>
</organism>
<dbReference type="Gene3D" id="3.40.50.12700">
    <property type="match status" value="1"/>
</dbReference>
<sequence>ASQTELLCEHVATQASGCRVCPAFMPVSDGCSEHGCGRCAQVEELLRLVMELREEVSRLRVIRECEREIDAWSRTLSPMTETQQADKPPAAESSHSSPQSAEQGGLEDRGQWQHVPARRSRCRRHPCPTTLTPSQVPLHNRYTVLQEERNNSEDGNPPRLEDSLRPSQTTTQIKTSSVKKKRRVIVMGDSILRGTEGPICRPDPLYREVCCLPGARVRDVKRKLPSLVRQSDYYPLLVFQIGSDDVVRRTPRAMKKDFRALGRLVKGSGAQVLFSSVPPVAGNDEEVNWKSQQVNDWLRTWCHRQGFGFFDHGLIYRSPGLLAADGKSLSRRGKMVLGTELAGLIGRALN</sequence>
<feature type="compositionally biased region" description="Basic residues" evidence="1">
    <location>
        <begin position="116"/>
        <end position="126"/>
    </location>
</feature>
<proteinExistence type="predicted"/>
<feature type="region of interest" description="Disordered" evidence="1">
    <location>
        <begin position="74"/>
        <end position="174"/>
    </location>
</feature>
<gene>
    <name evidence="2" type="ORF">N301_10736</name>
</gene>
<dbReference type="SUPFAM" id="SSF52266">
    <property type="entry name" value="SGNH hydrolase"/>
    <property type="match status" value="1"/>
</dbReference>
<protein>
    <recommendedName>
        <fullName evidence="4">SGNH hydrolase-type esterase domain-containing protein</fullName>
    </recommendedName>
</protein>
<dbReference type="InterPro" id="IPR051532">
    <property type="entry name" value="Ester_Hydrolysis_Enzymes"/>
</dbReference>
<dbReference type="GO" id="GO:0004622">
    <property type="term" value="F:phosphatidylcholine lysophospholipase activity"/>
    <property type="evidence" value="ECO:0007669"/>
    <property type="project" value="TreeGrafter"/>
</dbReference>
<reference evidence="3" key="1">
    <citation type="journal article" date="2014" name="Science">
        <title>Comparative genomics reveals insights into avian genome evolution and adaptation.</title>
        <authorList>
            <consortium name="Avian Genome Consortium"/>
            <person name="Zhang G."/>
            <person name="Li C."/>
            <person name="Li Q."/>
            <person name="Li B."/>
            <person name="Larkin D.M."/>
            <person name="Lee C."/>
            <person name="Storz J.F."/>
            <person name="Antunes A."/>
            <person name="Greenwold M.J."/>
            <person name="Meredith R.W."/>
            <person name="Odeen A."/>
            <person name="Cui J."/>
            <person name="Zhou Q."/>
            <person name="Xu L."/>
            <person name="Pan H."/>
            <person name="Wang Z."/>
            <person name="Jin L."/>
            <person name="Zhang P."/>
            <person name="Hu H."/>
            <person name="Yang W."/>
            <person name="Hu J."/>
            <person name="Xiao J."/>
            <person name="Yang Z."/>
            <person name="Liu Y."/>
            <person name="Xie Q."/>
            <person name="Yu H."/>
            <person name="Lian J."/>
            <person name="Wen P."/>
            <person name="Zhang F."/>
            <person name="Li H."/>
            <person name="Zeng Y."/>
            <person name="Xiong Z."/>
            <person name="Liu S."/>
            <person name="Zhou L."/>
            <person name="Huang Z."/>
            <person name="An N."/>
            <person name="Wang J."/>
            <person name="Zheng Q."/>
            <person name="Xiong Y."/>
            <person name="Wang G."/>
            <person name="Wang B."/>
            <person name="Wang J."/>
            <person name="Fan Y."/>
            <person name="da Fonseca R.R."/>
            <person name="Alfaro-Nunez A."/>
            <person name="Schubert M."/>
            <person name="Orlando L."/>
            <person name="Mourier T."/>
            <person name="Howard J.T."/>
            <person name="Ganapathy G."/>
            <person name="Pfenning A."/>
            <person name="Whitney O."/>
            <person name="Rivas M.V."/>
            <person name="Hara E."/>
            <person name="Smith J."/>
            <person name="Farre M."/>
            <person name="Narayan J."/>
            <person name="Slavov G."/>
            <person name="Romanov M.N."/>
            <person name="Borges R."/>
            <person name="Machado J.P."/>
            <person name="Khan I."/>
            <person name="Springer M.S."/>
            <person name="Gatesy J."/>
            <person name="Hoffmann F.G."/>
            <person name="Opazo J.C."/>
            <person name="Hastad O."/>
            <person name="Sawyer R.H."/>
            <person name="Kim H."/>
            <person name="Kim K.W."/>
            <person name="Kim H.J."/>
            <person name="Cho S."/>
            <person name="Li N."/>
            <person name="Huang Y."/>
            <person name="Bruford M.W."/>
            <person name="Zhan X."/>
            <person name="Dixon A."/>
            <person name="Bertelsen M.F."/>
            <person name="Derryberry E."/>
            <person name="Warren W."/>
            <person name="Wilson R.K."/>
            <person name="Li S."/>
            <person name="Ray D.A."/>
            <person name="Green R.E."/>
            <person name="O'Brien S.J."/>
            <person name="Griffin D."/>
            <person name="Johnson W.E."/>
            <person name="Haussler D."/>
            <person name="Ryder O.A."/>
            <person name="Willerslev E."/>
            <person name="Graves G.R."/>
            <person name="Alstrom P."/>
            <person name="Fjeldsa J."/>
            <person name="Mindell D.P."/>
            <person name="Edwards S.V."/>
            <person name="Braun E.L."/>
            <person name="Rahbek C."/>
            <person name="Burt D.W."/>
            <person name="Houde P."/>
            <person name="Zhang Y."/>
            <person name="Yang H."/>
            <person name="Wang J."/>
            <person name="Jarvis E.D."/>
            <person name="Gilbert M.T."/>
            <person name="Wang J."/>
        </authorList>
    </citation>
    <scope>NUCLEOTIDE SEQUENCE [LARGE SCALE GENOMIC DNA]</scope>
</reference>
<dbReference type="STRING" id="50402.A0A0A0AEY3"/>
<dbReference type="PANTHER" id="PTHR30383:SF5">
    <property type="entry name" value="SGNH HYDROLASE-TYPE ESTERASE DOMAIN-CONTAINING PROTEIN"/>
    <property type="match status" value="1"/>
</dbReference>
<feature type="compositionally biased region" description="Polar residues" evidence="1">
    <location>
        <begin position="165"/>
        <end position="174"/>
    </location>
</feature>
<feature type="compositionally biased region" description="Polar residues" evidence="1">
    <location>
        <begin position="74"/>
        <end position="85"/>
    </location>
</feature>
<evidence type="ECO:0000313" key="3">
    <source>
        <dbReference type="Proteomes" id="UP000053858"/>
    </source>
</evidence>
<keyword evidence="3" id="KW-1185">Reference proteome</keyword>
<dbReference type="Gene3D" id="3.40.50.12690">
    <property type="match status" value="1"/>
</dbReference>
<evidence type="ECO:0008006" key="4">
    <source>
        <dbReference type="Google" id="ProtNLM"/>
    </source>
</evidence>
<feature type="non-terminal residue" evidence="2">
    <location>
        <position position="350"/>
    </location>
</feature>
<name>A0A0A0AEY3_CHAVO</name>